<proteinExistence type="predicted"/>
<dbReference type="AlphaFoldDB" id="A0AB34GGB9"/>
<feature type="compositionally biased region" description="Polar residues" evidence="1">
    <location>
        <begin position="1"/>
        <end position="17"/>
    </location>
</feature>
<sequence>MDDDISTSMVNSGSSMCRANLSEDHGPEAIFPSIMGNHSMTHHIIKRVYVAPEEHPMLLTESLLNPEANQEKTQIILKTSSTTATYMAI</sequence>
<name>A0AB34GGB9_ESCRO</name>
<dbReference type="Gene3D" id="3.30.420.40">
    <property type="match status" value="1"/>
</dbReference>
<organism evidence="2 3">
    <name type="scientific">Eschrichtius robustus</name>
    <name type="common">California gray whale</name>
    <name type="synonym">Eschrichtius gibbosus</name>
    <dbReference type="NCBI Taxonomy" id="9764"/>
    <lineage>
        <taxon>Eukaryota</taxon>
        <taxon>Metazoa</taxon>
        <taxon>Chordata</taxon>
        <taxon>Craniata</taxon>
        <taxon>Vertebrata</taxon>
        <taxon>Euteleostomi</taxon>
        <taxon>Mammalia</taxon>
        <taxon>Eutheria</taxon>
        <taxon>Laurasiatheria</taxon>
        <taxon>Artiodactyla</taxon>
        <taxon>Whippomorpha</taxon>
        <taxon>Cetacea</taxon>
        <taxon>Mysticeti</taxon>
        <taxon>Eschrichtiidae</taxon>
        <taxon>Eschrichtius</taxon>
    </lineage>
</organism>
<protein>
    <submittedName>
        <fullName evidence="2">Uncharacterized protein</fullName>
    </submittedName>
</protein>
<evidence type="ECO:0000313" key="3">
    <source>
        <dbReference type="Proteomes" id="UP001159641"/>
    </source>
</evidence>
<dbReference type="SUPFAM" id="SSF53067">
    <property type="entry name" value="Actin-like ATPase domain"/>
    <property type="match status" value="1"/>
</dbReference>
<evidence type="ECO:0000313" key="2">
    <source>
        <dbReference type="EMBL" id="KAJ8778694.1"/>
    </source>
</evidence>
<dbReference type="Proteomes" id="UP001159641">
    <property type="component" value="Unassembled WGS sequence"/>
</dbReference>
<accession>A0AB34GGB9</accession>
<reference evidence="2 3" key="1">
    <citation type="submission" date="2022-11" db="EMBL/GenBank/DDBJ databases">
        <title>Whole genome sequence of Eschrichtius robustus ER-17-0199.</title>
        <authorList>
            <person name="Bruniche-Olsen A."/>
            <person name="Black A.N."/>
            <person name="Fields C.J."/>
            <person name="Walden K."/>
            <person name="Dewoody J.A."/>
        </authorList>
    </citation>
    <scope>NUCLEOTIDE SEQUENCE [LARGE SCALE GENOMIC DNA]</scope>
    <source>
        <strain evidence="2">ER-17-0199</strain>
        <tissue evidence="2">Blubber</tissue>
    </source>
</reference>
<gene>
    <name evidence="2" type="ORF">J1605_013371</name>
</gene>
<dbReference type="InterPro" id="IPR043129">
    <property type="entry name" value="ATPase_NBD"/>
</dbReference>
<feature type="region of interest" description="Disordered" evidence="1">
    <location>
        <begin position="1"/>
        <end position="21"/>
    </location>
</feature>
<keyword evidence="3" id="KW-1185">Reference proteome</keyword>
<dbReference type="EMBL" id="JAIQCJ010002240">
    <property type="protein sequence ID" value="KAJ8778694.1"/>
    <property type="molecule type" value="Genomic_DNA"/>
</dbReference>
<evidence type="ECO:0000256" key="1">
    <source>
        <dbReference type="SAM" id="MobiDB-lite"/>
    </source>
</evidence>
<comment type="caution">
    <text evidence="2">The sequence shown here is derived from an EMBL/GenBank/DDBJ whole genome shotgun (WGS) entry which is preliminary data.</text>
</comment>